<feature type="chain" id="PRO_5045915448" evidence="1">
    <location>
        <begin position="25"/>
        <end position="599"/>
    </location>
</feature>
<evidence type="ECO:0000256" key="1">
    <source>
        <dbReference type="SAM" id="SignalP"/>
    </source>
</evidence>
<keyword evidence="3" id="KW-1185">Reference proteome</keyword>
<dbReference type="InterPro" id="IPR008969">
    <property type="entry name" value="CarboxyPept-like_regulatory"/>
</dbReference>
<dbReference type="Gene3D" id="2.60.40.1120">
    <property type="entry name" value="Carboxypeptidase-like, regulatory domain"/>
    <property type="match status" value="1"/>
</dbReference>
<accession>A0ABS8ZL75</accession>
<feature type="signal peptide" evidence="1">
    <location>
        <begin position="1"/>
        <end position="24"/>
    </location>
</feature>
<dbReference type="EMBL" id="JAJVCN010000003">
    <property type="protein sequence ID" value="MCE7008534.1"/>
    <property type="molecule type" value="Genomic_DNA"/>
</dbReference>
<proteinExistence type="predicted"/>
<dbReference type="Pfam" id="PF13620">
    <property type="entry name" value="CarboxypepD_reg"/>
    <property type="match status" value="1"/>
</dbReference>
<dbReference type="RefSeq" id="WP_233730025.1">
    <property type="nucleotide sequence ID" value="NZ_JAJVCN010000003.1"/>
</dbReference>
<organism evidence="2 3">
    <name type="scientific">Kibdelosporangium philippinense</name>
    <dbReference type="NCBI Taxonomy" id="211113"/>
    <lineage>
        <taxon>Bacteria</taxon>
        <taxon>Bacillati</taxon>
        <taxon>Actinomycetota</taxon>
        <taxon>Actinomycetes</taxon>
        <taxon>Pseudonocardiales</taxon>
        <taxon>Pseudonocardiaceae</taxon>
        <taxon>Kibdelosporangium</taxon>
    </lineage>
</organism>
<evidence type="ECO:0000313" key="3">
    <source>
        <dbReference type="Proteomes" id="UP001521150"/>
    </source>
</evidence>
<evidence type="ECO:0000313" key="2">
    <source>
        <dbReference type="EMBL" id="MCE7008534.1"/>
    </source>
</evidence>
<gene>
    <name evidence="2" type="ORF">LWC34_37840</name>
</gene>
<name>A0ABS8ZL75_9PSEU</name>
<sequence>MRRRITAFVAVLALFGSLAGTANAENVLASGTISARFTGQPVGEACVTVFDSSNVEVAHTCADQAGRYRVESTAPTGQDYKVKVSAAGYADTWNSDNGGDARGIATAKTAHLSGGQLDLGLRPTGEGVVRGVVTADMPGFRARVRVHDADYPQQIWNSVGVAADGTYRVDGLWPARYRVEILTEALGNQWYHQKDTPEEAEVVTVPAGVEPVVDEQIFPRGVVDLSVVDEVTGAPVNEFCVFVPGRRDRSCTTTGQVDHKLVRGTYGLAVTVTQKTHFSPDTVRVTVRPGEVTKVTVKAKPAVAIQTTIRDAKTGDPVAGACTQPVADRGVSDSGVRSWCSDQTGAVTIGPLAPAVYNLFVRPGDTTHGMQWVGRLGGGTGIQELAREIDGKPGTYTKVPPIRLDPAGTISGIVKDKQTGDPFGGVKVFPYATTSSDNSGAATTDAQGAYTVTGLGPYWWPLEFTSSAGKHAWQWSGNAADRFHAAKVKVNSGHNTAAAVETLSAGGSLSGVTSVEGQETSSVEVTVVNAWTGDVAGPVVTDSGRGYTIDGLATQQVKVHFREVTFQPVWYKDAASFDSATPVRIIAGHTTGGIDQHVK</sequence>
<keyword evidence="1" id="KW-0732">Signal</keyword>
<protein>
    <submittedName>
        <fullName evidence="2">Carboxypeptidase-like regulatory domain-containing protein</fullName>
    </submittedName>
</protein>
<comment type="caution">
    <text evidence="2">The sequence shown here is derived from an EMBL/GenBank/DDBJ whole genome shotgun (WGS) entry which is preliminary data.</text>
</comment>
<dbReference type="SUPFAM" id="SSF49464">
    <property type="entry name" value="Carboxypeptidase regulatory domain-like"/>
    <property type="match status" value="2"/>
</dbReference>
<reference evidence="2 3" key="1">
    <citation type="submission" date="2021-12" db="EMBL/GenBank/DDBJ databases">
        <title>Genome sequence of Kibdelosporangium philippinense ATCC 49844.</title>
        <authorList>
            <person name="Fedorov E.A."/>
            <person name="Omeragic M."/>
            <person name="Shalygina K.F."/>
            <person name="Maclea K.S."/>
        </authorList>
    </citation>
    <scope>NUCLEOTIDE SEQUENCE [LARGE SCALE GENOMIC DNA]</scope>
    <source>
        <strain evidence="2 3">ATCC 49844</strain>
    </source>
</reference>
<dbReference type="Proteomes" id="UP001521150">
    <property type="component" value="Unassembled WGS sequence"/>
</dbReference>